<dbReference type="AlphaFoldDB" id="A0AA37TB04"/>
<keyword evidence="1" id="KW-0732">Signal</keyword>
<feature type="signal peptide" evidence="1">
    <location>
        <begin position="1"/>
        <end position="20"/>
    </location>
</feature>
<evidence type="ECO:0000256" key="1">
    <source>
        <dbReference type="SAM" id="SignalP"/>
    </source>
</evidence>
<organism evidence="2 3">
    <name type="scientific">Marinibactrum halimedae</name>
    <dbReference type="NCBI Taxonomy" id="1444977"/>
    <lineage>
        <taxon>Bacteria</taxon>
        <taxon>Pseudomonadati</taxon>
        <taxon>Pseudomonadota</taxon>
        <taxon>Gammaproteobacteria</taxon>
        <taxon>Cellvibrionales</taxon>
        <taxon>Cellvibrionaceae</taxon>
        <taxon>Marinibactrum</taxon>
    </lineage>
</organism>
<dbReference type="RefSeq" id="WP_232595548.1">
    <property type="nucleotide sequence ID" value="NZ_BSPD01000101.1"/>
</dbReference>
<evidence type="ECO:0008006" key="4">
    <source>
        <dbReference type="Google" id="ProtNLM"/>
    </source>
</evidence>
<name>A0AA37TB04_9GAMM</name>
<accession>A0AA37TB04</accession>
<reference evidence="2 3" key="1">
    <citation type="journal article" date="2014" name="Int. J. Syst. Evol. Microbiol.">
        <title>Complete genome sequence of Corynebacterium casei LMG S-19264T (=DSM 44701T), isolated from a smear-ripened cheese.</title>
        <authorList>
            <consortium name="US DOE Joint Genome Institute (JGI-PGF)"/>
            <person name="Walter F."/>
            <person name="Albersmeier A."/>
            <person name="Kalinowski J."/>
            <person name="Ruckert C."/>
        </authorList>
    </citation>
    <scope>NUCLEOTIDE SEQUENCE [LARGE SCALE GENOMIC DNA]</scope>
    <source>
        <strain evidence="2 3">NBRC 110095</strain>
    </source>
</reference>
<comment type="caution">
    <text evidence="2">The sequence shown here is derived from an EMBL/GenBank/DDBJ whole genome shotgun (WGS) entry which is preliminary data.</text>
</comment>
<evidence type="ECO:0000313" key="2">
    <source>
        <dbReference type="EMBL" id="GLS28093.1"/>
    </source>
</evidence>
<feature type="chain" id="PRO_5041401761" description="Cytochrome c family protein" evidence="1">
    <location>
        <begin position="21"/>
        <end position="464"/>
    </location>
</feature>
<gene>
    <name evidence="2" type="ORF">GCM10007877_38120</name>
</gene>
<keyword evidence="3" id="KW-1185">Reference proteome</keyword>
<dbReference type="EMBL" id="BSPD01000101">
    <property type="protein sequence ID" value="GLS28093.1"/>
    <property type="molecule type" value="Genomic_DNA"/>
</dbReference>
<protein>
    <recommendedName>
        <fullName evidence="4">Cytochrome c family protein</fullName>
    </recommendedName>
</protein>
<evidence type="ECO:0000313" key="3">
    <source>
        <dbReference type="Proteomes" id="UP001156870"/>
    </source>
</evidence>
<dbReference type="Proteomes" id="UP001156870">
    <property type="component" value="Unassembled WGS sequence"/>
</dbReference>
<sequence>MKTTFWVLLFFFCVAHTASAASSKTSKADIIRYVVTSPVIEPDVDCRNTGAKDAVELFSWQMFSRLNSPIYYNESSYGGKIDPPQAFWGELPSWEMKAPNVAPYWSLWFNQSDIQHIAPPFIRLDKHWQSDNAHLIQFPPVDEEPKDKFHGQVPLVDNFGNTVRYEILLNRPWFYSSALFLEGSTIESDTGNFFNLGKCGTYASTSIETGSLINLPTIMVKLAWRKLTKEEDQSRYITMADGKEVWGLAAWHMAAKTTKAWPWIWSTYEHRNNFEGYTYNGEKVRASFLETDEQCQSSPCGTPLEPNTDQSGNVKRFNSIVKSAFLKDGSPLTHYKMLGVQHASFDTIPEDQIPTYKEDLAACETMLSKEGPHPPFYISDSHRYIYSYNVAKTQCNIAQEITTPTLFNPLFEPFPAVPPKKNFSCISCHVDANIINKPGMINTFSDFSFTPTHYGVPSQKRKEK</sequence>
<proteinExistence type="predicted"/>